<dbReference type="InterPro" id="IPR018541">
    <property type="entry name" value="Ftsk_gamma"/>
</dbReference>
<comment type="subcellular location">
    <subcellularLocation>
        <location evidence="1">Cell membrane</location>
        <topology evidence="1">Multi-pass membrane protein</topology>
    </subcellularLocation>
</comment>
<dbReference type="Gene3D" id="1.10.10.10">
    <property type="entry name" value="Winged helix-like DNA-binding domain superfamily/Winged helix DNA-binding domain"/>
    <property type="match status" value="1"/>
</dbReference>
<feature type="binding site" evidence="15">
    <location>
        <begin position="478"/>
        <end position="485"/>
    </location>
    <ligand>
        <name>ATP</name>
        <dbReference type="ChEBI" id="CHEBI:30616"/>
    </ligand>
</feature>
<dbReference type="OrthoDB" id="9807790at2"/>
<evidence type="ECO:0000256" key="8">
    <source>
        <dbReference type="ARBA" id="ARBA00022840"/>
    </source>
</evidence>
<keyword evidence="5 17" id="KW-0812">Transmembrane</keyword>
<comment type="similarity">
    <text evidence="2">Belongs to the FtsK/SpoIIIE/SftA family.</text>
</comment>
<comment type="caution">
    <text evidence="19">The sequence shown here is derived from an EMBL/GenBank/DDBJ whole genome shotgun (WGS) entry which is preliminary data.</text>
</comment>
<keyword evidence="9 17" id="KW-1133">Transmembrane helix</keyword>
<keyword evidence="3" id="KW-1003">Cell membrane</keyword>
<evidence type="ECO:0000313" key="20">
    <source>
        <dbReference type="Proteomes" id="UP000468766"/>
    </source>
</evidence>
<evidence type="ECO:0000259" key="18">
    <source>
        <dbReference type="PROSITE" id="PS50901"/>
    </source>
</evidence>
<dbReference type="AlphaFoldDB" id="A0A6I0F486"/>
<sequence length="804" mass="88639">MFQQLKEDLKYEIAGLTIVSFAIFSIISLFTVTTDPLFISSSGSGAIGQFLVTILSALAGNGKIFIPIFLAYVGIKVMIERARAAIINKKTFAFLVAYLMLLTFFHLQLPAGLSDWQAGMQGQGGGIIGASIVIVLKTLFGIIGTYVVLATLIIASVLLAFDLSLVKIAKSLFKRFQQGFKNSKGSLNKVLFTVVDEEEKLPTKNKTNKKNSRKKVEEREQEEENNLIIIDHRDEERQWTEENGNYKNVETYENVEEQVTPLEQESSKFDDVEYVDYKNTEQLELTLAQEEAKSQAQVATPEVEEKVLPKSQIEATVTSTSATEYLLPPITILNRSLRVKSPRLNQDITEKVRVLEETLESFGVRVKVTQVSRGPSITRYEIQPAPGIKVSKIINLADDIALSMASGSVRIEAPIPGKAAVGIEVPNKEISPVTFREVLEGPEFLQAPSKLTIALGKDIAGTPIVAELNRMPHLLIAGATGAGKSVCMNSLICSILFKAKPTEVKFLMIDPKMVELTQYNGIPHLIAPVVTDAKKAATTLKWIVNEMENRYELFASAGVKEITRYNQLKGQETPDSTEPALPYIVVLIDELADLMMVSAVDVEDAICRLAQMARAAGIHLVVATQRPSVDVITGIIKANIPSRIAFAVSSQTDSRTILDQAGAEKLMGRGDMLFYPVGANKPLRVQGCYVSDKEVEDLVEYLKGQGLPEYQEGIIKAQEQQETVIEEDDELFLQAVQVLLDNGQASISMLQRRLRIGYARAARLIDMMEQHGIVGGYEGSKPREILISKAQFEAKYGMSQNKAT</sequence>
<dbReference type="PROSITE" id="PS50901">
    <property type="entry name" value="FTSK"/>
    <property type="match status" value="1"/>
</dbReference>
<dbReference type="GO" id="GO:0005886">
    <property type="term" value="C:plasma membrane"/>
    <property type="evidence" value="ECO:0007669"/>
    <property type="project" value="UniProtKB-SubCell"/>
</dbReference>
<evidence type="ECO:0000256" key="13">
    <source>
        <dbReference type="ARBA" id="ARBA00024986"/>
    </source>
</evidence>
<dbReference type="InterPro" id="IPR050206">
    <property type="entry name" value="FtsK/SpoIIIE/SftA"/>
</dbReference>
<dbReference type="InterPro" id="IPR041027">
    <property type="entry name" value="FtsK_alpha"/>
</dbReference>
<name>A0A6I0F486_9FIRM</name>
<dbReference type="SMART" id="SM00382">
    <property type="entry name" value="AAA"/>
    <property type="match status" value="1"/>
</dbReference>
<proteinExistence type="inferred from homology"/>
<dbReference type="Pfam" id="PF01580">
    <property type="entry name" value="FtsK_SpoIIIE"/>
    <property type="match status" value="1"/>
</dbReference>
<evidence type="ECO:0000256" key="12">
    <source>
        <dbReference type="ARBA" id="ARBA00023306"/>
    </source>
</evidence>
<evidence type="ECO:0000256" key="3">
    <source>
        <dbReference type="ARBA" id="ARBA00022475"/>
    </source>
</evidence>
<dbReference type="Pfam" id="PF09397">
    <property type="entry name" value="FtsK_gamma"/>
    <property type="match status" value="1"/>
</dbReference>
<dbReference type="Proteomes" id="UP000468766">
    <property type="component" value="Unassembled WGS sequence"/>
</dbReference>
<accession>A0A6I0F486</accession>
<keyword evidence="6 15" id="KW-0547">Nucleotide-binding</keyword>
<feature type="region of interest" description="Disordered" evidence="16">
    <location>
        <begin position="202"/>
        <end position="223"/>
    </location>
</feature>
<keyword evidence="11 17" id="KW-0472">Membrane</keyword>
<dbReference type="SUPFAM" id="SSF52540">
    <property type="entry name" value="P-loop containing nucleoside triphosphate hydrolases"/>
    <property type="match status" value="1"/>
</dbReference>
<keyword evidence="7" id="KW-0159">Chromosome partition</keyword>
<keyword evidence="10" id="KW-0238">DNA-binding</keyword>
<protein>
    <submittedName>
        <fullName evidence="19">DNA translocase FtsK</fullName>
    </submittedName>
</protein>
<evidence type="ECO:0000256" key="14">
    <source>
        <dbReference type="ARBA" id="ARBA00025923"/>
    </source>
</evidence>
<evidence type="ECO:0000256" key="2">
    <source>
        <dbReference type="ARBA" id="ARBA00006474"/>
    </source>
</evidence>
<comment type="subunit">
    <text evidence="14">Homohexamer. Forms a ring that surrounds DNA.</text>
</comment>
<keyword evidence="4" id="KW-0132">Cell division</keyword>
<evidence type="ECO:0000256" key="7">
    <source>
        <dbReference type="ARBA" id="ARBA00022829"/>
    </source>
</evidence>
<evidence type="ECO:0000256" key="15">
    <source>
        <dbReference type="PROSITE-ProRule" id="PRU00289"/>
    </source>
</evidence>
<evidence type="ECO:0000256" key="4">
    <source>
        <dbReference type="ARBA" id="ARBA00022618"/>
    </source>
</evidence>
<dbReference type="GO" id="GO:0005524">
    <property type="term" value="F:ATP binding"/>
    <property type="evidence" value="ECO:0007669"/>
    <property type="project" value="UniProtKB-UniRule"/>
</dbReference>
<evidence type="ECO:0000256" key="17">
    <source>
        <dbReference type="SAM" id="Phobius"/>
    </source>
</evidence>
<dbReference type="Gene3D" id="3.30.980.40">
    <property type="match status" value="1"/>
</dbReference>
<dbReference type="PANTHER" id="PTHR22683">
    <property type="entry name" value="SPORULATION PROTEIN RELATED"/>
    <property type="match status" value="1"/>
</dbReference>
<dbReference type="SMART" id="SM00843">
    <property type="entry name" value="Ftsk_gamma"/>
    <property type="match status" value="1"/>
</dbReference>
<keyword evidence="20" id="KW-1185">Reference proteome</keyword>
<evidence type="ECO:0000256" key="16">
    <source>
        <dbReference type="SAM" id="MobiDB-lite"/>
    </source>
</evidence>
<dbReference type="InterPro" id="IPR027417">
    <property type="entry name" value="P-loop_NTPase"/>
</dbReference>
<dbReference type="GO" id="GO:0003677">
    <property type="term" value="F:DNA binding"/>
    <property type="evidence" value="ECO:0007669"/>
    <property type="project" value="UniProtKB-KW"/>
</dbReference>
<keyword evidence="8 15" id="KW-0067">ATP-binding</keyword>
<dbReference type="InterPro" id="IPR025199">
    <property type="entry name" value="FtsK_4TM"/>
</dbReference>
<evidence type="ECO:0000313" key="19">
    <source>
        <dbReference type="EMBL" id="KAB2954333.1"/>
    </source>
</evidence>
<dbReference type="SUPFAM" id="SSF46785">
    <property type="entry name" value="Winged helix' DNA-binding domain"/>
    <property type="match status" value="1"/>
</dbReference>
<dbReference type="PANTHER" id="PTHR22683:SF41">
    <property type="entry name" value="DNA TRANSLOCASE FTSK"/>
    <property type="match status" value="1"/>
</dbReference>
<evidence type="ECO:0000256" key="6">
    <source>
        <dbReference type="ARBA" id="ARBA00022741"/>
    </source>
</evidence>
<feature type="transmembrane region" description="Helical" evidence="17">
    <location>
        <begin position="12"/>
        <end position="30"/>
    </location>
</feature>
<evidence type="ECO:0000256" key="9">
    <source>
        <dbReference type="ARBA" id="ARBA00022989"/>
    </source>
</evidence>
<keyword evidence="12" id="KW-0131">Cell cycle</keyword>
<organism evidence="19 20">
    <name type="scientific">Heliorestis acidaminivorans</name>
    <dbReference type="NCBI Taxonomy" id="553427"/>
    <lineage>
        <taxon>Bacteria</taxon>
        <taxon>Bacillati</taxon>
        <taxon>Bacillota</taxon>
        <taxon>Clostridia</taxon>
        <taxon>Eubacteriales</taxon>
        <taxon>Heliobacteriaceae</taxon>
        <taxon>Heliorestis</taxon>
    </lineage>
</organism>
<dbReference type="Pfam" id="PF13491">
    <property type="entry name" value="FtsK_4TM"/>
    <property type="match status" value="1"/>
</dbReference>
<evidence type="ECO:0000256" key="1">
    <source>
        <dbReference type="ARBA" id="ARBA00004651"/>
    </source>
</evidence>
<gene>
    <name evidence="19" type="ORF">F9B85_01185</name>
</gene>
<dbReference type="RefSeq" id="WP_151617779.1">
    <property type="nucleotide sequence ID" value="NZ_WBXO01000001.1"/>
</dbReference>
<feature type="transmembrane region" description="Helical" evidence="17">
    <location>
        <begin position="128"/>
        <end position="161"/>
    </location>
</feature>
<dbReference type="InterPro" id="IPR036388">
    <property type="entry name" value="WH-like_DNA-bd_sf"/>
</dbReference>
<evidence type="ECO:0000256" key="10">
    <source>
        <dbReference type="ARBA" id="ARBA00023125"/>
    </source>
</evidence>
<dbReference type="GO" id="GO:0007059">
    <property type="term" value="P:chromosome segregation"/>
    <property type="evidence" value="ECO:0007669"/>
    <property type="project" value="UniProtKB-KW"/>
</dbReference>
<comment type="function">
    <text evidence="13">Essential cell division protein that coordinates cell division and chromosome segregation. The N-terminus is involved in assembly of the cell-division machinery. The C-terminus functions as a DNA motor that moves dsDNA in an ATP-dependent manner towards the dif recombination site, which is located within the replication terminus region. Required for activation of the Xer recombinase, allowing activation of chromosome unlinking by recombination.</text>
</comment>
<evidence type="ECO:0000256" key="11">
    <source>
        <dbReference type="ARBA" id="ARBA00023136"/>
    </source>
</evidence>
<dbReference type="Pfam" id="PF17854">
    <property type="entry name" value="FtsK_alpha"/>
    <property type="match status" value="1"/>
</dbReference>
<feature type="domain" description="FtsK" evidence="18">
    <location>
        <begin position="461"/>
        <end position="655"/>
    </location>
</feature>
<dbReference type="InterPro" id="IPR003593">
    <property type="entry name" value="AAA+_ATPase"/>
</dbReference>
<dbReference type="Gene3D" id="3.40.50.300">
    <property type="entry name" value="P-loop containing nucleotide triphosphate hydrolases"/>
    <property type="match status" value="1"/>
</dbReference>
<feature type="transmembrane region" description="Helical" evidence="17">
    <location>
        <begin position="50"/>
        <end position="79"/>
    </location>
</feature>
<dbReference type="EMBL" id="WBXO01000001">
    <property type="protein sequence ID" value="KAB2954333.1"/>
    <property type="molecule type" value="Genomic_DNA"/>
</dbReference>
<feature type="transmembrane region" description="Helical" evidence="17">
    <location>
        <begin position="91"/>
        <end position="108"/>
    </location>
</feature>
<reference evidence="19 20" key="1">
    <citation type="submission" date="2019-10" db="EMBL/GenBank/DDBJ databases">
        <title>Whole-genome sequence of the extremophile Heliorestis acidaminivorans DSM 24790.</title>
        <authorList>
            <person name="Kyndt J.A."/>
            <person name="Meyer T.E."/>
        </authorList>
    </citation>
    <scope>NUCLEOTIDE SEQUENCE [LARGE SCALE GENOMIC DNA]</scope>
    <source>
        <strain evidence="19 20">DSM 24790</strain>
    </source>
</reference>
<dbReference type="InterPro" id="IPR036390">
    <property type="entry name" value="WH_DNA-bd_sf"/>
</dbReference>
<dbReference type="InterPro" id="IPR002543">
    <property type="entry name" value="FtsK_dom"/>
</dbReference>
<evidence type="ECO:0000256" key="5">
    <source>
        <dbReference type="ARBA" id="ARBA00022692"/>
    </source>
</evidence>
<dbReference type="GO" id="GO:0051301">
    <property type="term" value="P:cell division"/>
    <property type="evidence" value="ECO:0007669"/>
    <property type="project" value="UniProtKB-KW"/>
</dbReference>